<reference evidence="2 3" key="1">
    <citation type="submission" date="2019-09" db="EMBL/GenBank/DDBJ databases">
        <title>Genome sequence of Rhodovastum atsumiense, a diverse member of the Acetobacteraceae family of non-sulfur purple photosynthetic bacteria.</title>
        <authorList>
            <person name="Meyer T."/>
            <person name="Kyndt J."/>
        </authorList>
    </citation>
    <scope>NUCLEOTIDE SEQUENCE [LARGE SCALE GENOMIC DNA]</scope>
    <source>
        <strain evidence="2 3">DSM 21279</strain>
    </source>
</reference>
<evidence type="ECO:0000259" key="1">
    <source>
        <dbReference type="Pfam" id="PF01507"/>
    </source>
</evidence>
<dbReference type="Gene3D" id="3.40.50.620">
    <property type="entry name" value="HUPs"/>
    <property type="match status" value="1"/>
</dbReference>
<accession>A0A5M6IWH0</accession>
<gene>
    <name evidence="2" type="ORF">F1189_12265</name>
</gene>
<evidence type="ECO:0000313" key="3">
    <source>
        <dbReference type="Proteomes" id="UP000325255"/>
    </source>
</evidence>
<organism evidence="2 3">
    <name type="scientific">Rhodovastum atsumiense</name>
    <dbReference type="NCBI Taxonomy" id="504468"/>
    <lineage>
        <taxon>Bacteria</taxon>
        <taxon>Pseudomonadati</taxon>
        <taxon>Pseudomonadota</taxon>
        <taxon>Alphaproteobacteria</taxon>
        <taxon>Acetobacterales</taxon>
        <taxon>Acetobacteraceae</taxon>
        <taxon>Rhodovastum</taxon>
    </lineage>
</organism>
<dbReference type="InterPro" id="IPR014729">
    <property type="entry name" value="Rossmann-like_a/b/a_fold"/>
</dbReference>
<evidence type="ECO:0000313" key="2">
    <source>
        <dbReference type="EMBL" id="KAA5611808.1"/>
    </source>
</evidence>
<dbReference type="SUPFAM" id="SSF52402">
    <property type="entry name" value="Adenine nucleotide alpha hydrolases-like"/>
    <property type="match status" value="1"/>
</dbReference>
<dbReference type="Proteomes" id="UP000325255">
    <property type="component" value="Unassembled WGS sequence"/>
</dbReference>
<dbReference type="RefSeq" id="WP_150041042.1">
    <property type="nucleotide sequence ID" value="NZ_OW485605.1"/>
</dbReference>
<dbReference type="OrthoDB" id="9774475at2"/>
<comment type="caution">
    <text evidence="2">The sequence shown here is derived from an EMBL/GenBank/DDBJ whole genome shotgun (WGS) entry which is preliminary data.</text>
</comment>
<dbReference type="Pfam" id="PF01507">
    <property type="entry name" value="PAPS_reduct"/>
    <property type="match status" value="1"/>
</dbReference>
<protein>
    <submittedName>
        <fullName evidence="2">Phosphoadenosine phosphosulfate reductase family protein</fullName>
    </submittedName>
</protein>
<feature type="domain" description="Phosphoadenosine phosphosulphate reductase" evidence="1">
    <location>
        <begin position="44"/>
        <end position="217"/>
    </location>
</feature>
<dbReference type="EMBL" id="VWPK01000017">
    <property type="protein sequence ID" value="KAA5611808.1"/>
    <property type="molecule type" value="Genomic_DNA"/>
</dbReference>
<dbReference type="GO" id="GO:0003824">
    <property type="term" value="F:catalytic activity"/>
    <property type="evidence" value="ECO:0007669"/>
    <property type="project" value="InterPro"/>
</dbReference>
<dbReference type="InterPro" id="IPR002500">
    <property type="entry name" value="PAPS_reduct_dom"/>
</dbReference>
<proteinExistence type="predicted"/>
<name>A0A5M6IWH0_9PROT</name>
<keyword evidence="3" id="KW-1185">Reference proteome</keyword>
<sequence>MRYVQDFSMEAARLHARLPAHKRAVERAAGRVREALAAAPGTWAVGCSGGKDSTAALAVAVEAGWRGPVFHFAYRGDYDPQPTANACALAVRWGLPFVMVEVASEMEAIDRVGADRFFAPGAVGQEAVTEAARWWERTYKAELTAFQERQGWTGIIMGMRREESMARAITISRKGWLYRVASRPGWTCCPLHDWSGRDVWAAILGRGLPYLARYDEAEDRVWERSDDAWFAPNVWARGMARRIQLRDPELWHALVERYPGLSQEL</sequence>
<dbReference type="AlphaFoldDB" id="A0A5M6IWH0"/>